<comment type="similarity">
    <text evidence="1 4">Belongs to the bacterial solute-binding protein 9 family.</text>
</comment>
<evidence type="ECO:0000313" key="8">
    <source>
        <dbReference type="Proteomes" id="UP000310353"/>
    </source>
</evidence>
<organism evidence="7 8">
    <name type="scientific">Campylobacter aviculae</name>
    <dbReference type="NCBI Taxonomy" id="2510190"/>
    <lineage>
        <taxon>Bacteria</taxon>
        <taxon>Pseudomonadati</taxon>
        <taxon>Campylobacterota</taxon>
        <taxon>Epsilonproteobacteria</taxon>
        <taxon>Campylobacterales</taxon>
        <taxon>Campylobacteraceae</taxon>
        <taxon>Campylobacter</taxon>
    </lineage>
</organism>
<keyword evidence="5" id="KW-0175">Coiled coil</keyword>
<accession>A0A4U7BS23</accession>
<dbReference type="InterPro" id="IPR006128">
    <property type="entry name" value="Lipoprotein_PsaA-like"/>
</dbReference>
<dbReference type="SUPFAM" id="SSF53807">
    <property type="entry name" value="Helical backbone' metal receptor"/>
    <property type="match status" value="1"/>
</dbReference>
<reference evidence="7 8" key="1">
    <citation type="submission" date="2018-05" db="EMBL/GenBank/DDBJ databases">
        <title>Novel Campyloabacter and Helicobacter Species and Strains.</title>
        <authorList>
            <person name="Mannion A.J."/>
            <person name="Shen Z."/>
            <person name="Fox J.G."/>
        </authorList>
    </citation>
    <scope>NUCLEOTIDE SEQUENCE [LARGE SCALE GENOMIC DNA]</scope>
    <source>
        <strain evidence="8">MIT17-670</strain>
    </source>
</reference>
<dbReference type="InterPro" id="IPR050492">
    <property type="entry name" value="Bact_metal-bind_prot9"/>
</dbReference>
<dbReference type="Proteomes" id="UP000310353">
    <property type="component" value="Unassembled WGS sequence"/>
</dbReference>
<keyword evidence="2 4" id="KW-0813">Transport</keyword>
<dbReference type="EMBL" id="NXMA01000012">
    <property type="protein sequence ID" value="TKX31047.1"/>
    <property type="molecule type" value="Genomic_DNA"/>
</dbReference>
<evidence type="ECO:0000256" key="6">
    <source>
        <dbReference type="SAM" id="SignalP"/>
    </source>
</evidence>
<name>A0A4U7BS23_9BACT</name>
<dbReference type="InterPro" id="IPR006127">
    <property type="entry name" value="ZnuA-like"/>
</dbReference>
<dbReference type="RefSeq" id="WP_137622717.1">
    <property type="nucleotide sequence ID" value="NZ_NXMA01000012.1"/>
</dbReference>
<dbReference type="OrthoDB" id="9810636at2"/>
<dbReference type="GO" id="GO:0007155">
    <property type="term" value="P:cell adhesion"/>
    <property type="evidence" value="ECO:0007669"/>
    <property type="project" value="InterPro"/>
</dbReference>
<keyword evidence="8" id="KW-1185">Reference proteome</keyword>
<dbReference type="Pfam" id="PF01297">
    <property type="entry name" value="ZnuA"/>
    <property type="match status" value="1"/>
</dbReference>
<keyword evidence="3 6" id="KW-0732">Signal</keyword>
<dbReference type="Gene3D" id="3.40.50.1980">
    <property type="entry name" value="Nitrogenase molybdenum iron protein domain"/>
    <property type="match status" value="2"/>
</dbReference>
<feature type="signal peptide" evidence="6">
    <location>
        <begin position="1"/>
        <end position="19"/>
    </location>
</feature>
<dbReference type="GO" id="GO:0046872">
    <property type="term" value="F:metal ion binding"/>
    <property type="evidence" value="ECO:0007669"/>
    <property type="project" value="InterPro"/>
</dbReference>
<comment type="caution">
    <text evidence="7">The sequence shown here is derived from an EMBL/GenBank/DDBJ whole genome shotgun (WGS) entry which is preliminary data.</text>
</comment>
<dbReference type="PANTHER" id="PTHR42953">
    <property type="entry name" value="HIGH-AFFINITY ZINC UPTAKE SYSTEM PROTEIN ZNUA-RELATED"/>
    <property type="match status" value="1"/>
</dbReference>
<feature type="coiled-coil region" evidence="5">
    <location>
        <begin position="159"/>
        <end position="190"/>
    </location>
</feature>
<dbReference type="GO" id="GO:0030001">
    <property type="term" value="P:metal ion transport"/>
    <property type="evidence" value="ECO:0007669"/>
    <property type="project" value="InterPro"/>
</dbReference>
<sequence>MKKILLLLAILGFCSFTEAANLHKKNDSNTIPLISVSIAPQAFFVEKIAADTLKINVILPSNANEHHFEFKPSVMKKLEKSDIYFTIGLEFEKVFMEKFRHNFPKLEIVDMQKNISLMDFEDSHHHQQKDPHTWLDPVLVQTMAVNIYDTLIQKYPQNKDLYKKNLDQFLAELDRLNLQISSKLEKLKQREFVVYHPSWTYFAKRYHLTQIPVEILGKEPKIKDLQKLITLVKEKNIKTIFVQNGFPEKAAKTLARECNAKIFEINHLSKDWENELLRTSDALAKDSK</sequence>
<feature type="chain" id="PRO_5021004398" evidence="6">
    <location>
        <begin position="20"/>
        <end position="288"/>
    </location>
</feature>
<evidence type="ECO:0000256" key="5">
    <source>
        <dbReference type="SAM" id="Coils"/>
    </source>
</evidence>
<evidence type="ECO:0000256" key="1">
    <source>
        <dbReference type="ARBA" id="ARBA00011028"/>
    </source>
</evidence>
<dbReference type="PANTHER" id="PTHR42953:SF3">
    <property type="entry name" value="HIGH-AFFINITY ZINC UPTAKE SYSTEM PROTEIN ZNUA"/>
    <property type="match status" value="1"/>
</dbReference>
<evidence type="ECO:0000256" key="3">
    <source>
        <dbReference type="ARBA" id="ARBA00022729"/>
    </source>
</evidence>
<evidence type="ECO:0000256" key="4">
    <source>
        <dbReference type="RuleBase" id="RU003512"/>
    </source>
</evidence>
<evidence type="ECO:0000313" key="7">
    <source>
        <dbReference type="EMBL" id="TKX31047.1"/>
    </source>
</evidence>
<gene>
    <name evidence="7" type="ORF">CQA76_07065</name>
</gene>
<dbReference type="AlphaFoldDB" id="A0A4U7BS23"/>
<proteinExistence type="inferred from homology"/>
<dbReference type="PRINTS" id="PR00690">
    <property type="entry name" value="ADHESNFAMILY"/>
</dbReference>
<evidence type="ECO:0000256" key="2">
    <source>
        <dbReference type="ARBA" id="ARBA00022448"/>
    </source>
</evidence>
<protein>
    <submittedName>
        <fullName evidence="7">ABC transporter substrate-binding protein</fullName>
    </submittedName>
</protein>